<evidence type="ECO:0000256" key="4">
    <source>
        <dbReference type="ARBA" id="ARBA00022723"/>
    </source>
</evidence>
<sequence>MELLFREDPYLQSCEATVTAVSPEGLHVDRTVFYPEGGGQPGDTGVLIRASGEEVRILDTRKGDGDDEVVHLLEEGAQLPDVGENVELRIDWDRRHRLMRMHTSLHLLCSLVQGDVTGGQISDGKARLDFNLPDGAPDKGWLNEELNALVQRAIPVSVLWATDEELDQSPELVRTLSVKPPRGSGRVRMLQIEGVDLQPCGGTHVQNTSEIGRIEVGKIENKGKQNRRINLRFASQDTAG</sequence>
<evidence type="ECO:0000259" key="7">
    <source>
        <dbReference type="PROSITE" id="PS50860"/>
    </source>
</evidence>
<dbReference type="InterPro" id="IPR051335">
    <property type="entry name" value="Alanyl-tRNA_Editing_Enzymes"/>
</dbReference>
<dbReference type="EMBL" id="JBHSCW010000003">
    <property type="protein sequence ID" value="MFC4351319.1"/>
    <property type="molecule type" value="Genomic_DNA"/>
</dbReference>
<dbReference type="InterPro" id="IPR018164">
    <property type="entry name" value="Ala-tRNA-synth_IIc_N"/>
</dbReference>
<dbReference type="Pfam" id="PF01411">
    <property type="entry name" value="tRNA-synt_2c"/>
    <property type="match status" value="1"/>
</dbReference>
<comment type="caution">
    <text evidence="8">The sequence shown here is derived from an EMBL/GenBank/DDBJ whole genome shotgun (WGS) entry which is preliminary data.</text>
</comment>
<evidence type="ECO:0000313" key="8">
    <source>
        <dbReference type="EMBL" id="MFC4351319.1"/>
    </source>
</evidence>
<dbReference type="InterPro" id="IPR018163">
    <property type="entry name" value="Thr/Ala-tRNA-synth_IIc_edit"/>
</dbReference>
<accession>A0ABV8ULC7</accession>
<evidence type="ECO:0000256" key="2">
    <source>
        <dbReference type="ARBA" id="ARBA00004496"/>
    </source>
</evidence>
<comment type="cofactor">
    <cofactor evidence="1">
        <name>Zn(2+)</name>
        <dbReference type="ChEBI" id="CHEBI:29105"/>
    </cofactor>
</comment>
<gene>
    <name evidence="8" type="ORF">ACFOW6_07170</name>
</gene>
<dbReference type="Proteomes" id="UP001595799">
    <property type="component" value="Unassembled WGS sequence"/>
</dbReference>
<comment type="subcellular location">
    <subcellularLocation>
        <location evidence="2">Cytoplasm</location>
    </subcellularLocation>
</comment>
<dbReference type="InterPro" id="IPR018165">
    <property type="entry name" value="Ala-tRNA-synth_IIc_core"/>
</dbReference>
<dbReference type="InterPro" id="IPR009000">
    <property type="entry name" value="Transl_B-barrel_sf"/>
</dbReference>
<evidence type="ECO:0000256" key="3">
    <source>
        <dbReference type="ARBA" id="ARBA00017959"/>
    </source>
</evidence>
<evidence type="ECO:0000256" key="5">
    <source>
        <dbReference type="ARBA" id="ARBA00022833"/>
    </source>
</evidence>
<dbReference type="PROSITE" id="PS50860">
    <property type="entry name" value="AA_TRNA_LIGASE_II_ALA"/>
    <property type="match status" value="1"/>
</dbReference>
<reference evidence="9" key="1">
    <citation type="journal article" date="2019" name="Int. J. Syst. Evol. Microbiol.">
        <title>The Global Catalogue of Microorganisms (GCM) 10K type strain sequencing project: providing services to taxonomists for standard genome sequencing and annotation.</title>
        <authorList>
            <consortium name="The Broad Institute Genomics Platform"/>
            <consortium name="The Broad Institute Genome Sequencing Center for Infectious Disease"/>
            <person name="Wu L."/>
            <person name="Ma J."/>
        </authorList>
    </citation>
    <scope>NUCLEOTIDE SEQUENCE [LARGE SCALE GENOMIC DNA]</scope>
    <source>
        <strain evidence="9">CECT 8472</strain>
    </source>
</reference>
<keyword evidence="9" id="KW-1185">Reference proteome</keyword>
<evidence type="ECO:0000256" key="1">
    <source>
        <dbReference type="ARBA" id="ARBA00001947"/>
    </source>
</evidence>
<evidence type="ECO:0000313" key="9">
    <source>
        <dbReference type="Proteomes" id="UP001595799"/>
    </source>
</evidence>
<proteinExistence type="predicted"/>
<protein>
    <recommendedName>
        <fullName evidence="3">Alanine--tRNA ligase</fullName>
    </recommendedName>
    <alternativeName>
        <fullName evidence="6">Alanyl-tRNA synthetase</fullName>
    </alternativeName>
</protein>
<dbReference type="SMART" id="SM00863">
    <property type="entry name" value="tRNA_SAD"/>
    <property type="match status" value="1"/>
</dbReference>
<organism evidence="8 9">
    <name type="scientific">Fodinicurvata halophila</name>
    <dbReference type="NCBI Taxonomy" id="1419723"/>
    <lineage>
        <taxon>Bacteria</taxon>
        <taxon>Pseudomonadati</taxon>
        <taxon>Pseudomonadota</taxon>
        <taxon>Alphaproteobacteria</taxon>
        <taxon>Rhodospirillales</taxon>
        <taxon>Rhodovibrionaceae</taxon>
        <taxon>Fodinicurvata</taxon>
    </lineage>
</organism>
<dbReference type="PANTHER" id="PTHR43462:SF1">
    <property type="entry name" value="ALANYL-TRNA EDITING PROTEIN AARSD1"/>
    <property type="match status" value="1"/>
</dbReference>
<keyword evidence="5" id="KW-0862">Zinc</keyword>
<dbReference type="RefSeq" id="WP_382421654.1">
    <property type="nucleotide sequence ID" value="NZ_JBHSCW010000003.1"/>
</dbReference>
<dbReference type="Gene3D" id="2.40.30.130">
    <property type="match status" value="1"/>
</dbReference>
<feature type="domain" description="Alanyl-transfer RNA synthetases family profile" evidence="7">
    <location>
        <begin position="1"/>
        <end position="229"/>
    </location>
</feature>
<dbReference type="SUPFAM" id="SSF55186">
    <property type="entry name" value="ThrRS/AlaRS common domain"/>
    <property type="match status" value="1"/>
</dbReference>
<dbReference type="SUPFAM" id="SSF50447">
    <property type="entry name" value="Translation proteins"/>
    <property type="match status" value="1"/>
</dbReference>
<dbReference type="InterPro" id="IPR012947">
    <property type="entry name" value="tRNA_SAD"/>
</dbReference>
<dbReference type="Gene3D" id="3.30.980.10">
    <property type="entry name" value="Threonyl-trna Synthetase, Chain A, domain 2"/>
    <property type="match status" value="1"/>
</dbReference>
<name>A0ABV8ULC7_9PROT</name>
<dbReference type="Pfam" id="PF07973">
    <property type="entry name" value="tRNA_SAD"/>
    <property type="match status" value="1"/>
</dbReference>
<evidence type="ECO:0000256" key="6">
    <source>
        <dbReference type="ARBA" id="ARBA00032577"/>
    </source>
</evidence>
<keyword evidence="4" id="KW-0479">Metal-binding</keyword>
<dbReference type="PANTHER" id="PTHR43462">
    <property type="entry name" value="ALANYL-TRNA EDITING PROTEIN"/>
    <property type="match status" value="1"/>
</dbReference>